<evidence type="ECO:0000256" key="6">
    <source>
        <dbReference type="ARBA" id="ARBA00023136"/>
    </source>
</evidence>
<dbReference type="InterPro" id="IPR013151">
    <property type="entry name" value="Immunoglobulin_dom"/>
</dbReference>
<feature type="domain" description="Ig-like" evidence="8">
    <location>
        <begin position="201"/>
        <end position="303"/>
    </location>
</feature>
<evidence type="ECO:0000313" key="9">
    <source>
        <dbReference type="Proteomes" id="UP000694888"/>
    </source>
</evidence>
<evidence type="ECO:0000313" key="10">
    <source>
        <dbReference type="RefSeq" id="XP_035827036.1"/>
    </source>
</evidence>
<evidence type="ECO:0000256" key="5">
    <source>
        <dbReference type="ARBA" id="ARBA00022989"/>
    </source>
</evidence>
<dbReference type="PROSITE" id="PS50835">
    <property type="entry name" value="IG_LIKE"/>
    <property type="match status" value="1"/>
</dbReference>
<feature type="non-terminal residue" evidence="10">
    <location>
        <position position="329"/>
    </location>
</feature>
<dbReference type="InterPro" id="IPR039311">
    <property type="entry name" value="FAM187A/B"/>
</dbReference>
<dbReference type="Pfam" id="PF00047">
    <property type="entry name" value="ig"/>
    <property type="match status" value="1"/>
</dbReference>
<evidence type="ECO:0000259" key="8">
    <source>
        <dbReference type="PROSITE" id="PS50835"/>
    </source>
</evidence>
<evidence type="ECO:0000256" key="4">
    <source>
        <dbReference type="ARBA" id="ARBA00022729"/>
    </source>
</evidence>
<proteinExistence type="inferred from homology"/>
<reference evidence="10" key="1">
    <citation type="submission" date="2025-08" db="UniProtKB">
        <authorList>
            <consortium name="RefSeq"/>
        </authorList>
    </citation>
    <scope>IDENTIFICATION</scope>
</reference>
<name>A0ABM1VX93_APLCA</name>
<dbReference type="InterPro" id="IPR007110">
    <property type="entry name" value="Ig-like_dom"/>
</dbReference>
<dbReference type="GeneID" id="118477177"/>
<dbReference type="InterPro" id="IPR003598">
    <property type="entry name" value="Ig_sub2"/>
</dbReference>
<dbReference type="Proteomes" id="UP000694888">
    <property type="component" value="Unplaced"/>
</dbReference>
<dbReference type="SMART" id="SM00408">
    <property type="entry name" value="IGc2"/>
    <property type="match status" value="1"/>
</dbReference>
<dbReference type="Gene3D" id="2.60.40.10">
    <property type="entry name" value="Immunoglobulins"/>
    <property type="match status" value="1"/>
</dbReference>
<evidence type="ECO:0000256" key="3">
    <source>
        <dbReference type="ARBA" id="ARBA00022692"/>
    </source>
</evidence>
<keyword evidence="4" id="KW-0732">Signal</keyword>
<dbReference type="SUPFAM" id="SSF48726">
    <property type="entry name" value="Immunoglobulin"/>
    <property type="match status" value="2"/>
</dbReference>
<keyword evidence="5" id="KW-1133">Transmembrane helix</keyword>
<dbReference type="InterPro" id="IPR036179">
    <property type="entry name" value="Ig-like_dom_sf"/>
</dbReference>
<sequence length="329" mass="36912">MLWFKLYHSRFTKMYKAREVDLDTHDDQSLNRVYVTDSHTLVLRSAEVKDTGTYFCRDMTSGKLPFKGRLSEKNVVRLFETDEKLRFFYHLDVLQKSKMKAKLIASPAGEEDPGSIPPPRDVVDLNLRVLTVWQEWGLCTLCGAAGTRRRVGQCVIRKLDHAKPASPWYLDAVLGSLDDGLPCRSSMLAGHQTISNMISRPDLLQQEECNVTCDAHMLMFKDILRQASKKQRVNAKIFSAEEGYPLTLACPGVAVSEPVTWLNGSKVVLTSDLPGGDPRVRTNENNELLISPLMTSDSGLYACVKSGYGVKILIHLKVKDVPEVPKMIL</sequence>
<protein>
    <submittedName>
        <fullName evidence="10">Uncharacterized protein LOC118477177</fullName>
    </submittedName>
</protein>
<keyword evidence="9" id="KW-1185">Reference proteome</keyword>
<evidence type="ECO:0000256" key="2">
    <source>
        <dbReference type="ARBA" id="ARBA00008727"/>
    </source>
</evidence>
<evidence type="ECO:0000256" key="1">
    <source>
        <dbReference type="ARBA" id="ARBA00004479"/>
    </source>
</evidence>
<accession>A0ABM1VX93</accession>
<dbReference type="InterPro" id="IPR013783">
    <property type="entry name" value="Ig-like_fold"/>
</dbReference>
<comment type="subcellular location">
    <subcellularLocation>
        <location evidence="1">Membrane</location>
        <topology evidence="1">Single-pass type I membrane protein</topology>
    </subcellularLocation>
</comment>
<dbReference type="PANTHER" id="PTHR32178:SF6">
    <property type="entry name" value="IG-LIKE DOMAIN-CONTAINING PROTEIN"/>
    <property type="match status" value="1"/>
</dbReference>
<keyword evidence="3" id="KW-0812">Transmembrane</keyword>
<keyword evidence="6" id="KW-0472">Membrane</keyword>
<gene>
    <name evidence="10" type="primary">LOC118477177</name>
</gene>
<evidence type="ECO:0000256" key="7">
    <source>
        <dbReference type="ARBA" id="ARBA00023180"/>
    </source>
</evidence>
<organism evidence="9 10">
    <name type="scientific">Aplysia californica</name>
    <name type="common">California sea hare</name>
    <dbReference type="NCBI Taxonomy" id="6500"/>
    <lineage>
        <taxon>Eukaryota</taxon>
        <taxon>Metazoa</taxon>
        <taxon>Spiralia</taxon>
        <taxon>Lophotrochozoa</taxon>
        <taxon>Mollusca</taxon>
        <taxon>Gastropoda</taxon>
        <taxon>Heterobranchia</taxon>
        <taxon>Euthyneura</taxon>
        <taxon>Tectipleura</taxon>
        <taxon>Aplysiida</taxon>
        <taxon>Aplysioidea</taxon>
        <taxon>Aplysiidae</taxon>
        <taxon>Aplysia</taxon>
    </lineage>
</organism>
<comment type="similarity">
    <text evidence="2">Belongs to the FAM187 family.</text>
</comment>
<keyword evidence="7" id="KW-0325">Glycoprotein</keyword>
<dbReference type="RefSeq" id="XP_035827036.1">
    <property type="nucleotide sequence ID" value="XM_035971143.1"/>
</dbReference>
<dbReference type="PANTHER" id="PTHR32178">
    <property type="entry name" value="FAM187"/>
    <property type="match status" value="1"/>
</dbReference>